<feature type="compositionally biased region" description="Polar residues" evidence="2">
    <location>
        <begin position="240"/>
        <end position="253"/>
    </location>
</feature>
<dbReference type="InterPro" id="IPR036249">
    <property type="entry name" value="Thioredoxin-like_sf"/>
</dbReference>
<proteinExistence type="inferred from homology"/>
<protein>
    <submittedName>
        <fullName evidence="3">Related to cylicin I</fullName>
    </submittedName>
</protein>
<dbReference type="GO" id="GO:0005737">
    <property type="term" value="C:cytoplasm"/>
    <property type="evidence" value="ECO:0007669"/>
    <property type="project" value="TreeGrafter"/>
</dbReference>
<accession>A0A1E1L924</accession>
<feature type="compositionally biased region" description="Polar residues" evidence="2">
    <location>
        <begin position="271"/>
        <end position="280"/>
    </location>
</feature>
<dbReference type="Gene3D" id="3.40.30.10">
    <property type="entry name" value="Glutaredoxin"/>
    <property type="match status" value="1"/>
</dbReference>
<comment type="caution">
    <text evidence="3">The sequence shown here is derived from an EMBL/GenBank/DDBJ whole genome shotgun (WGS) entry which is preliminary data.</text>
</comment>
<keyword evidence="4" id="KW-1185">Reference proteome</keyword>
<dbReference type="Proteomes" id="UP000178129">
    <property type="component" value="Unassembled WGS sequence"/>
</dbReference>
<feature type="compositionally biased region" description="Basic and acidic residues" evidence="2">
    <location>
        <begin position="255"/>
        <end position="270"/>
    </location>
</feature>
<dbReference type="PANTHER" id="PTHR12232:SF0">
    <property type="entry name" value="THIOREDOXIN DOMAIN-CONTAINING PROTEIN"/>
    <property type="match status" value="1"/>
</dbReference>
<dbReference type="PANTHER" id="PTHR12232">
    <property type="entry name" value="SH3 DOMAIN-BINDING GLUTAMIC ACID-RICH-LIKE PROTEIN"/>
    <property type="match status" value="1"/>
</dbReference>
<dbReference type="AlphaFoldDB" id="A0A1E1L924"/>
<dbReference type="STRING" id="914237.A0A1E1L924"/>
<feature type="compositionally biased region" description="Basic and acidic residues" evidence="2">
    <location>
        <begin position="303"/>
        <end position="314"/>
    </location>
</feature>
<comment type="similarity">
    <text evidence="1">Belongs to the SH3BGR family.</text>
</comment>
<feature type="compositionally biased region" description="Acidic residues" evidence="2">
    <location>
        <begin position="315"/>
        <end position="334"/>
    </location>
</feature>
<reference evidence="4" key="1">
    <citation type="submission" date="2016-03" db="EMBL/GenBank/DDBJ databases">
        <authorList>
            <person name="Ploux O."/>
        </authorList>
    </citation>
    <scope>NUCLEOTIDE SEQUENCE [LARGE SCALE GENOMIC DNA]</scope>
    <source>
        <strain evidence="4">UK7</strain>
    </source>
</reference>
<dbReference type="InterPro" id="IPR051033">
    <property type="entry name" value="SH3BGR"/>
</dbReference>
<dbReference type="EMBL" id="FJUW01000041">
    <property type="protein sequence ID" value="CZT07061.1"/>
    <property type="molecule type" value="Genomic_DNA"/>
</dbReference>
<sequence length="334" mass="36363">MTESTPTKPTYSNDPILYLYTSLTSGSSHIVTATSRMETILKANRIPFKAIDIATDEKARMLWGRRAGKDESGRQRKIPGLVQMGLVVGDLVEIEDWNEYGELKQHVTIVPVPGAPVAKILPKTIATSAKASGLQENKKPEPSAPEAPISSETIKAAATEASPALVFRQIGEEAAQKAKDGKRKAAKTFTGVGQADALQESREPKELNDTKVVEKKESKENIPAPIAVPEKESEAPSIESVGSLQSPTSTAWRGTSDKKHTPRNSIDKVESVQSPNSTAWRPTDVDPPVLTHRGSSISQASAEEIKKVEKAERISEEEEDEDEDEEEDSSDEER</sequence>
<dbReference type="InterPro" id="IPR006993">
    <property type="entry name" value="Glut_rich_SH3-bd"/>
</dbReference>
<organism evidence="3 4">
    <name type="scientific">Rhynchosporium graminicola</name>
    <dbReference type="NCBI Taxonomy" id="2792576"/>
    <lineage>
        <taxon>Eukaryota</taxon>
        <taxon>Fungi</taxon>
        <taxon>Dikarya</taxon>
        <taxon>Ascomycota</taxon>
        <taxon>Pezizomycotina</taxon>
        <taxon>Leotiomycetes</taxon>
        <taxon>Helotiales</taxon>
        <taxon>Ploettnerulaceae</taxon>
        <taxon>Rhynchosporium</taxon>
    </lineage>
</organism>
<name>A0A1E1L924_9HELO</name>
<feature type="region of interest" description="Disordered" evidence="2">
    <location>
        <begin position="178"/>
        <end position="334"/>
    </location>
</feature>
<evidence type="ECO:0000313" key="3">
    <source>
        <dbReference type="EMBL" id="CZT07061.1"/>
    </source>
</evidence>
<evidence type="ECO:0000313" key="4">
    <source>
        <dbReference type="Proteomes" id="UP000178129"/>
    </source>
</evidence>
<evidence type="ECO:0000256" key="1">
    <source>
        <dbReference type="ARBA" id="ARBA00007764"/>
    </source>
</evidence>
<gene>
    <name evidence="3" type="ORF">RCO7_09653</name>
</gene>
<feature type="compositionally biased region" description="Basic and acidic residues" evidence="2">
    <location>
        <begin position="199"/>
        <end position="220"/>
    </location>
</feature>
<evidence type="ECO:0000256" key="2">
    <source>
        <dbReference type="SAM" id="MobiDB-lite"/>
    </source>
</evidence>
<dbReference type="SUPFAM" id="SSF52833">
    <property type="entry name" value="Thioredoxin-like"/>
    <property type="match status" value="1"/>
</dbReference>
<dbReference type="Pfam" id="PF04908">
    <property type="entry name" value="SH3BGR"/>
    <property type="match status" value="1"/>
</dbReference>
<dbReference type="InParanoid" id="A0A1E1L924"/>